<reference evidence="1" key="1">
    <citation type="submission" date="2022-07" db="EMBL/GenBank/DDBJ databases">
        <title>The genome of Lyophyllum shimeji provides insight into the initial evolution of ectomycorrhizal fungal genome.</title>
        <authorList>
            <person name="Kobayashi Y."/>
            <person name="Shibata T."/>
            <person name="Hirakawa H."/>
            <person name="Shigenobu S."/>
            <person name="Nishiyama T."/>
            <person name="Yamada A."/>
            <person name="Hasebe M."/>
            <person name="Kawaguchi M."/>
        </authorList>
    </citation>
    <scope>NUCLEOTIDE SEQUENCE</scope>
    <source>
        <strain evidence="1">AT787</strain>
    </source>
</reference>
<comment type="caution">
    <text evidence="1">The sequence shown here is derived from an EMBL/GenBank/DDBJ whole genome shotgun (WGS) entry which is preliminary data.</text>
</comment>
<proteinExistence type="predicted"/>
<gene>
    <name evidence="1" type="ORF">LshimejAT787_0411150</name>
</gene>
<name>A0A9P3UKG1_LYOSH</name>
<organism evidence="1 2">
    <name type="scientific">Lyophyllum shimeji</name>
    <name type="common">Hon-shimeji</name>
    <name type="synonym">Tricholoma shimeji</name>
    <dbReference type="NCBI Taxonomy" id="47721"/>
    <lineage>
        <taxon>Eukaryota</taxon>
        <taxon>Fungi</taxon>
        <taxon>Dikarya</taxon>
        <taxon>Basidiomycota</taxon>
        <taxon>Agaricomycotina</taxon>
        <taxon>Agaricomycetes</taxon>
        <taxon>Agaricomycetidae</taxon>
        <taxon>Agaricales</taxon>
        <taxon>Tricholomatineae</taxon>
        <taxon>Lyophyllaceae</taxon>
        <taxon>Lyophyllum</taxon>
    </lineage>
</organism>
<dbReference type="Proteomes" id="UP001063166">
    <property type="component" value="Unassembled WGS sequence"/>
</dbReference>
<evidence type="ECO:0000313" key="2">
    <source>
        <dbReference type="Proteomes" id="UP001063166"/>
    </source>
</evidence>
<accession>A0A9P3UKG1</accession>
<keyword evidence="2" id="KW-1185">Reference proteome</keyword>
<evidence type="ECO:0000313" key="1">
    <source>
        <dbReference type="EMBL" id="GLB38064.1"/>
    </source>
</evidence>
<dbReference type="EMBL" id="BRPK01000004">
    <property type="protein sequence ID" value="GLB38064.1"/>
    <property type="molecule type" value="Genomic_DNA"/>
</dbReference>
<dbReference type="AlphaFoldDB" id="A0A9P3UKG1"/>
<protein>
    <submittedName>
        <fullName evidence="1">Uncharacterized protein</fullName>
    </submittedName>
</protein>
<sequence>MSSPADCTDCCCFCCICFSICGHTPLVNLCTYIPSKWCGYGCRPHPRGRAFSGAAADEGWYGSECEVQGQVGDQLEHNCHVRPRTCIPSPAP</sequence>